<gene>
    <name evidence="2" type="ORF">KPL78_05635</name>
</gene>
<feature type="chain" id="PRO_5046074843" evidence="1">
    <location>
        <begin position="21"/>
        <end position="56"/>
    </location>
</feature>
<dbReference type="RefSeq" id="WP_219761945.1">
    <property type="nucleotide sequence ID" value="NZ_JAHYBZ010000002.1"/>
</dbReference>
<dbReference type="PROSITE" id="PS51257">
    <property type="entry name" value="PROKAR_LIPOPROTEIN"/>
    <property type="match status" value="1"/>
</dbReference>
<name>A0ABS7A4U5_9PROT</name>
<dbReference type="EMBL" id="JAHYBZ010000002">
    <property type="protein sequence ID" value="MBW6397321.1"/>
    <property type="molecule type" value="Genomic_DNA"/>
</dbReference>
<reference evidence="2 3" key="1">
    <citation type="submission" date="2021-07" db="EMBL/GenBank/DDBJ databases">
        <authorList>
            <person name="So Y."/>
        </authorList>
    </citation>
    <scope>NUCLEOTIDE SEQUENCE [LARGE SCALE GENOMIC DNA]</scope>
    <source>
        <strain evidence="2 3">HJA6</strain>
    </source>
</reference>
<evidence type="ECO:0000313" key="2">
    <source>
        <dbReference type="EMBL" id="MBW6397321.1"/>
    </source>
</evidence>
<sequence length="56" mass="5585">MLLRIAGMGLAGLALMTATAALTSAALVGAAAGACVVRRRAKARTAWPEESKTAEG</sequence>
<keyword evidence="1" id="KW-0732">Signal</keyword>
<proteinExistence type="predicted"/>
<keyword evidence="3" id="KW-1185">Reference proteome</keyword>
<organism evidence="2 3">
    <name type="scientific">Roseomonas alba</name>
    <dbReference type="NCBI Taxonomy" id="2846776"/>
    <lineage>
        <taxon>Bacteria</taxon>
        <taxon>Pseudomonadati</taxon>
        <taxon>Pseudomonadota</taxon>
        <taxon>Alphaproteobacteria</taxon>
        <taxon>Acetobacterales</taxon>
        <taxon>Roseomonadaceae</taxon>
        <taxon>Roseomonas</taxon>
    </lineage>
</organism>
<protein>
    <submittedName>
        <fullName evidence="2">Uncharacterized protein</fullName>
    </submittedName>
</protein>
<comment type="caution">
    <text evidence="2">The sequence shown here is derived from an EMBL/GenBank/DDBJ whole genome shotgun (WGS) entry which is preliminary data.</text>
</comment>
<accession>A0ABS7A4U5</accession>
<evidence type="ECO:0000256" key="1">
    <source>
        <dbReference type="SAM" id="SignalP"/>
    </source>
</evidence>
<evidence type="ECO:0000313" key="3">
    <source>
        <dbReference type="Proteomes" id="UP001196565"/>
    </source>
</evidence>
<dbReference type="Proteomes" id="UP001196565">
    <property type="component" value="Unassembled WGS sequence"/>
</dbReference>
<feature type="signal peptide" evidence="1">
    <location>
        <begin position="1"/>
        <end position="20"/>
    </location>
</feature>